<name>A0A4R5KXV9_9BACL</name>
<sequence length="181" mass="20880">MCNQNFKEKLVERFPWAADVNISVGEGWFQLIWNMFEELDESSIKPEIFAISESYGKMVVIYLSPIIRKYTDLSKMTCATCSQGGSIRVINGQSTAYCDSCYQSAKAEYEKMKDALKAKQVSEPCYRCGAQEASIRDLDDDCWTVNCDDCWNKVLFRKEEDKRKLNDLVLEIKRSISQQDK</sequence>
<accession>A0A4R5KXV9</accession>
<comment type="caution">
    <text evidence="1">The sequence shown here is derived from an EMBL/GenBank/DDBJ whole genome shotgun (WGS) entry which is preliminary data.</text>
</comment>
<organism evidence="1 2">
    <name type="scientific">Paenibacillus piri</name>
    <dbReference type="NCBI Taxonomy" id="2547395"/>
    <lineage>
        <taxon>Bacteria</taxon>
        <taxon>Bacillati</taxon>
        <taxon>Bacillota</taxon>
        <taxon>Bacilli</taxon>
        <taxon>Bacillales</taxon>
        <taxon>Paenibacillaceae</taxon>
        <taxon>Paenibacillus</taxon>
    </lineage>
</organism>
<protein>
    <submittedName>
        <fullName evidence="1">Uncharacterized protein</fullName>
    </submittedName>
</protein>
<reference evidence="1 2" key="1">
    <citation type="submission" date="2019-03" db="EMBL/GenBank/DDBJ databases">
        <title>This is whole genome sequence of Paenibacillus sp MS74 strain.</title>
        <authorList>
            <person name="Trinh H.N."/>
        </authorList>
    </citation>
    <scope>NUCLEOTIDE SEQUENCE [LARGE SCALE GENOMIC DNA]</scope>
    <source>
        <strain evidence="1 2">MS74</strain>
    </source>
</reference>
<evidence type="ECO:0000313" key="1">
    <source>
        <dbReference type="EMBL" id="TDG00920.1"/>
    </source>
</evidence>
<proteinExistence type="predicted"/>
<dbReference type="Proteomes" id="UP000295636">
    <property type="component" value="Unassembled WGS sequence"/>
</dbReference>
<dbReference type="EMBL" id="SMRT01000001">
    <property type="protein sequence ID" value="TDG00920.1"/>
    <property type="molecule type" value="Genomic_DNA"/>
</dbReference>
<gene>
    <name evidence="1" type="ORF">E1757_04725</name>
</gene>
<keyword evidence="2" id="KW-1185">Reference proteome</keyword>
<dbReference type="OrthoDB" id="531614at2"/>
<evidence type="ECO:0000313" key="2">
    <source>
        <dbReference type="Proteomes" id="UP000295636"/>
    </source>
</evidence>
<dbReference type="RefSeq" id="WP_133225630.1">
    <property type="nucleotide sequence ID" value="NZ_SMRT01000001.1"/>
</dbReference>
<dbReference type="AlphaFoldDB" id="A0A4R5KXV9"/>